<dbReference type="EMBL" id="JBHTKJ010000012">
    <property type="protein sequence ID" value="MFD1037847.1"/>
    <property type="molecule type" value="Genomic_DNA"/>
</dbReference>
<feature type="compositionally biased region" description="Polar residues" evidence="1">
    <location>
        <begin position="45"/>
        <end position="59"/>
    </location>
</feature>
<gene>
    <name evidence="2" type="ORF">ACFQ3N_05430</name>
</gene>
<comment type="caution">
    <text evidence="2">The sequence shown here is derived from an EMBL/GenBank/DDBJ whole genome shotgun (WGS) entry which is preliminary data.</text>
</comment>
<evidence type="ECO:0000313" key="2">
    <source>
        <dbReference type="EMBL" id="MFD1037847.1"/>
    </source>
</evidence>
<proteinExistence type="predicted"/>
<dbReference type="RefSeq" id="WP_390360287.1">
    <property type="nucleotide sequence ID" value="NZ_JBHTKJ010000012.1"/>
</dbReference>
<accession>A0ABW3LHL1</accession>
<protein>
    <submittedName>
        <fullName evidence="2">YjzC family protein</fullName>
    </submittedName>
</protein>
<dbReference type="InterPro" id="IPR025549">
    <property type="entry name" value="YjzC"/>
</dbReference>
<feature type="region of interest" description="Disordered" evidence="1">
    <location>
        <begin position="1"/>
        <end position="70"/>
    </location>
</feature>
<evidence type="ECO:0000256" key="1">
    <source>
        <dbReference type="SAM" id="MobiDB-lite"/>
    </source>
</evidence>
<reference evidence="3" key="1">
    <citation type="journal article" date="2019" name="Int. J. Syst. Evol. Microbiol.">
        <title>The Global Catalogue of Microorganisms (GCM) 10K type strain sequencing project: providing services to taxonomists for standard genome sequencing and annotation.</title>
        <authorList>
            <consortium name="The Broad Institute Genomics Platform"/>
            <consortium name="The Broad Institute Genome Sequencing Center for Infectious Disease"/>
            <person name="Wu L."/>
            <person name="Ma J."/>
        </authorList>
    </citation>
    <scope>NUCLEOTIDE SEQUENCE [LARGE SCALE GENOMIC DNA]</scope>
    <source>
        <strain evidence="3">CCUG 56754</strain>
    </source>
</reference>
<evidence type="ECO:0000313" key="3">
    <source>
        <dbReference type="Proteomes" id="UP001597040"/>
    </source>
</evidence>
<organism evidence="2 3">
    <name type="scientific">Virgibacillus byunsanensis</name>
    <dbReference type="NCBI Taxonomy" id="570945"/>
    <lineage>
        <taxon>Bacteria</taxon>
        <taxon>Bacillati</taxon>
        <taxon>Bacillota</taxon>
        <taxon>Bacilli</taxon>
        <taxon>Bacillales</taxon>
        <taxon>Bacillaceae</taxon>
        <taxon>Virgibacillus</taxon>
    </lineage>
</organism>
<feature type="compositionally biased region" description="Basic and acidic residues" evidence="1">
    <location>
        <begin position="33"/>
        <end position="44"/>
    </location>
</feature>
<keyword evidence="3" id="KW-1185">Reference proteome</keyword>
<name>A0ABW3LHL1_9BACI</name>
<dbReference type="Proteomes" id="UP001597040">
    <property type="component" value="Unassembled WGS sequence"/>
</dbReference>
<dbReference type="Pfam" id="PF14168">
    <property type="entry name" value="YjzC"/>
    <property type="match status" value="1"/>
</dbReference>
<sequence>MGEQSQFRVGQKAPNNGVYIESGETGSNVNDPRQVKLEAGEKFPENSNHNRVWINQRNLSKPGVQGRSNN</sequence>